<dbReference type="RefSeq" id="WP_169499590.1">
    <property type="nucleotide sequence ID" value="NZ_JABBFZ010000014.1"/>
</dbReference>
<evidence type="ECO:0000313" key="4">
    <source>
        <dbReference type="EMBL" id="NML33348.1"/>
    </source>
</evidence>
<dbReference type="PANTHER" id="PTHR35037">
    <property type="entry name" value="C-TERMINAL REGION OF AIDA-LIKE PROTEIN"/>
    <property type="match status" value="1"/>
</dbReference>
<evidence type="ECO:0000313" key="5">
    <source>
        <dbReference type="Proteomes" id="UP000583127"/>
    </source>
</evidence>
<feature type="region of interest" description="Disordered" evidence="2">
    <location>
        <begin position="1945"/>
        <end position="1966"/>
    </location>
</feature>
<dbReference type="SMART" id="SM00869">
    <property type="entry name" value="Autotransporter"/>
    <property type="match status" value="1"/>
</dbReference>
<dbReference type="InterPro" id="IPR051551">
    <property type="entry name" value="Autotransporter_adhesion"/>
</dbReference>
<dbReference type="EMBL" id="JABBFZ010000014">
    <property type="protein sequence ID" value="NML33348.1"/>
    <property type="molecule type" value="Genomic_DNA"/>
</dbReference>
<sequence length="2293" mass="220804">MNKSFLSIWSDALGSWVAVAETTRARGKRSGGVVAATGNDARLPVRQQRRIVTALGFAIAAMSAGTAYAATCGGTYTVSQTCTVASFSPAANNNMAGTTTVTGGATVQMNGTWTGTTGSSGYTLVPLNTVSIISGNPNQTDLSIGGETQGVTTPNPVTGSNTVVAAYNSNNFSASNWGTTNVPVYQNVNGNQYTNAGTSTPGGLVGTVTGGTLAVDIGNSGSSPSATGNAIAMAGKSLDLVYANGTGTTPSVVNWDSDNQIRFDSSVAPSGGAPATATIQVPTYGGTFTAFNGSSWTVTDAASLAAYNNFLIQSLQSGALSSQAAYNVAFNQAVSFTTETVQYNSTSNVTSGDLVTAPAGTTTAMHGSGANATLNIQSGGEIDFRGSYAVLAQNSASFNNYGQLSGDFTLVGLQSGAQGVNNGVISSGYNSGTDFNTGTSAQPSNFGFNAYTEGDGVAASGTGTSFVNKGIMNVAAWNLTNTNTAQQNYAVYVSGNAVASNAGIINVGVNADNAATQAIGGLVGSGGIFTNIAGGTIYIGRAAQYDVASPESVPDVALGVTSYGILLGSSGSSGTANNAGNIIIGSQTQNATGMASISSAAGSILNNSGAITINGAASGVPLANIGMLASNTAATVTNTGTITLNGINGIGIEVFGTGSTPTAVTSTGTINVAGGADPGTGTRNYGVWAQGSKATATINGGLNLTGTGAIGVFASAGATVNVGASALPGFSTGTNQIGFFTYGAGSTINVAAQNLTVGTAGSTLFRVAGGAAYTGSSSAGTMTLNIDGQGAQGVVATDAGTALSTGNSVYNVNGANGIAIMDEGGAAGTINAATTINLNAAGAIAGVVDGQAYDLTNTATGTPTATTLTNNAAVTSATAGVTGFVAQNLGTLANNSAITLTGAGSTGVVVGPQGTVNNTSTIKVSDGTGALVQGATATLTNTGTIEADSGTAAIHLTGAGASVTLSGGGAEIAGGTADGVLIDATDSGGGVSAGATSITVNGSGQGISNLGANSTITLAGTRIDTSADSSDGVSSTGTGATISADPATTISTVGNNAIGLFVSGAGSTVTNSSATVTTSGQNAVGIQMSSGASGTLSGGQVATTGLSAHGIEATGSGSSITSTGGTVVNTTGVSAIGAYATSGGSLTLTDAQISTTGANATGVQADIGTGTQGGTATLSGGSVTTGAASADGLLASGATSTIKAGNALTVSTSGTSANGVMASSGGAATLASVVVKTTGDGSDGVQATGAGSSITSTSGTVVNTTGVSAIGAYATSGGSLTLTDAQISTTGANATGVQADIGTGTQGGTATLSGGSVTTGAASADGLLASGATSTIKAGNALTVSTSGTSANGVMASSGGAATLASVVVKTTGDGSDGVQATGAGSSITSTSGTVVNTAGVSAIGAYATSGGSLTLTDAQISTTGANATGVQADIGTGTQGGTATLSGGSVTTGAASADGLLASGATSTIKAGNALTVSTSGTSANGVMASSGGAATLASVVVKTTGDGSDGVQATGAGSSITSTSGTVVNTAGARAIGAYATSGGSLTLTDAQISTTGANATGVQADIGTGTQGGTATLSGGSVTTGAASADGLLASGATSTIKAGNALAVTTSGTSANGVMASDGGAATLASVVVRTTGAEADGLVAQNGGSVTDTSSSINSAAANGATADSGGILTLNVTTLKGTTSGIVTSDTLANGATNTVTVTGGSVTSTTGPAFLANGGTADITVQNGTTVTAGNGTLLNLTNGSNVTFTASGENLTGNIFSDAASAGDIFLTNHTTLTGYIDPVAMTIDNTSTWNVTASSTLSSLNNAGNVAFVAPTGDPSLAGSYKTVTTGSYVGNGGTIALNTYLGTDTSPTDQLLVSGGSASGTTALKITNTTGSGAQTTSDGIPVVVAANGASTTTSAFHLAGPVQAGAYEYLLYRGGQSNADSWYLRSDLTSGATTPPSGSAGATPTPAQPAATAPVAYRPGVVGYTMTPSLNADYGFSTLGTLHERVGDIANVEKKQTGNHDGVWGRIGGQSLDANADSRFAADEKTFFAQFGKDWTLDGAASGGSTHAGATVTIGTADASFSDAARSINPTLSTSTGSVEMHAQSLGGYWTRYLPDGTYFDSVGQLTHYNNQYSDVYGSAASQNGFGFALSQEVGKPFYLGSSAVAIEPQAQLMYQYLKLNGFEDNISAVSGTATNALRGRLGVRVFSANMDNDTHTSAATPYFTADVLHDFFAPGQTSIGGASFDSGLGRTWYQLGVGVTTNFGKSGEFYADVKYTRNLGGQYRQGVAAHAGYRYSW</sequence>
<reference evidence="4 5" key="1">
    <citation type="submission" date="2020-04" db="EMBL/GenBank/DDBJ databases">
        <title>Paraburkholderia sp. G-4-1-8 isolated from soil.</title>
        <authorList>
            <person name="Dahal R.H."/>
        </authorList>
    </citation>
    <scope>NUCLEOTIDE SEQUENCE [LARGE SCALE GENOMIC DNA]</scope>
    <source>
        <strain evidence="4 5">G-4-1-8</strain>
    </source>
</reference>
<keyword evidence="1" id="KW-0843">Virulence</keyword>
<comment type="caution">
    <text evidence="4">The sequence shown here is derived from an EMBL/GenBank/DDBJ whole genome shotgun (WGS) entry which is preliminary data.</text>
</comment>
<dbReference type="SUPFAM" id="SSF51126">
    <property type="entry name" value="Pectin lyase-like"/>
    <property type="match status" value="1"/>
</dbReference>
<evidence type="ECO:0000259" key="3">
    <source>
        <dbReference type="PROSITE" id="PS51208"/>
    </source>
</evidence>
<dbReference type="InterPro" id="IPR005546">
    <property type="entry name" value="Autotransporte_beta"/>
</dbReference>
<dbReference type="InterPro" id="IPR011050">
    <property type="entry name" value="Pectin_lyase_fold/virulence"/>
</dbReference>
<keyword evidence="5" id="KW-1185">Reference proteome</keyword>
<dbReference type="SUPFAM" id="SSF103515">
    <property type="entry name" value="Autotransporter"/>
    <property type="match status" value="1"/>
</dbReference>
<dbReference type="Pfam" id="PF13018">
    <property type="entry name" value="ESPR"/>
    <property type="match status" value="1"/>
</dbReference>
<feature type="compositionally biased region" description="Low complexity" evidence="2">
    <location>
        <begin position="1955"/>
        <end position="1966"/>
    </location>
</feature>
<gene>
    <name evidence="4" type="ORF">HHL14_21240</name>
</gene>
<dbReference type="PANTHER" id="PTHR35037:SF3">
    <property type="entry name" value="C-TERMINAL REGION OF AIDA-LIKE PROTEIN"/>
    <property type="match status" value="1"/>
</dbReference>
<feature type="domain" description="Autotransporter" evidence="3">
    <location>
        <begin position="2011"/>
        <end position="2293"/>
    </location>
</feature>
<dbReference type="Gene3D" id="2.160.20.20">
    <property type="match status" value="2"/>
</dbReference>
<dbReference type="PROSITE" id="PS51208">
    <property type="entry name" value="AUTOTRANSPORTER"/>
    <property type="match status" value="1"/>
</dbReference>
<dbReference type="Pfam" id="PF18883">
    <property type="entry name" value="AC_1"/>
    <property type="match status" value="1"/>
</dbReference>
<organism evidence="4 5">
    <name type="scientific">Paraburkholderia antibiotica</name>
    <dbReference type="NCBI Taxonomy" id="2728839"/>
    <lineage>
        <taxon>Bacteria</taxon>
        <taxon>Pseudomonadati</taxon>
        <taxon>Pseudomonadota</taxon>
        <taxon>Betaproteobacteria</taxon>
        <taxon>Burkholderiales</taxon>
        <taxon>Burkholderiaceae</taxon>
        <taxon>Paraburkholderia</taxon>
    </lineage>
</organism>
<protein>
    <submittedName>
        <fullName evidence="4">Autotransporter outer membrane beta-barrel domain-containing protein</fullName>
    </submittedName>
</protein>
<evidence type="ECO:0000256" key="2">
    <source>
        <dbReference type="SAM" id="MobiDB-lite"/>
    </source>
</evidence>
<dbReference type="InterPro" id="IPR012332">
    <property type="entry name" value="Autotransporter_pectin_lyase_C"/>
</dbReference>
<dbReference type="InterPro" id="IPR043990">
    <property type="entry name" value="AC_1"/>
</dbReference>
<dbReference type="NCBIfam" id="TIGR01414">
    <property type="entry name" value="autotrans_barl"/>
    <property type="match status" value="1"/>
</dbReference>
<proteinExistence type="predicted"/>
<evidence type="ECO:0000256" key="1">
    <source>
        <dbReference type="ARBA" id="ARBA00023026"/>
    </source>
</evidence>
<dbReference type="InterPro" id="IPR006315">
    <property type="entry name" value="OM_autotransptr_brl_dom"/>
</dbReference>
<dbReference type="Gene3D" id="2.40.128.130">
    <property type="entry name" value="Autotransporter beta-domain"/>
    <property type="match status" value="1"/>
</dbReference>
<name>A0A7X9X8L7_9BURK</name>
<dbReference type="GO" id="GO:0019867">
    <property type="term" value="C:outer membrane"/>
    <property type="evidence" value="ECO:0007669"/>
    <property type="project" value="InterPro"/>
</dbReference>
<dbReference type="InterPro" id="IPR024973">
    <property type="entry name" value="ESPR"/>
</dbReference>
<accession>A0A7X9X8L7</accession>
<dbReference type="Proteomes" id="UP000583127">
    <property type="component" value="Unassembled WGS sequence"/>
</dbReference>
<dbReference type="CDD" id="cd01344">
    <property type="entry name" value="PL2_Passenger_AT"/>
    <property type="match status" value="1"/>
</dbReference>
<dbReference type="InterPro" id="IPR036709">
    <property type="entry name" value="Autotransporte_beta_dom_sf"/>
</dbReference>